<dbReference type="Pfam" id="PF00069">
    <property type="entry name" value="Pkinase"/>
    <property type="match status" value="1"/>
</dbReference>
<sequence length="897" mass="98453">MATDYMNLGFEPSDRGDADDEGKEGESATRLSPPGTNVRHHQLRRRRGGCASVDFVNSSSCEGGLKDLPPPTLPNFDSLPVPPRHNSFHRCSVSSDFGNQIGGGGNLFRHRGRSFTQKRLTRQRKLRHLGTDELPTMLTERRCSNSQPVSPDSSEKPPSPPGDGSGRYFPVPQPLPLPHRRFHRRLQSAGPNLGSGHNIGSPDKIPFSSSRGKVRHSSDQEIITLNRSRYSPPESPDFIAKARSSPGNSDRRSVSPLPQPLPRPDSFLSRRPESPVRTLSRRPDSPLRSPNGSGKSSSSRNDQNEIASRPASRSSSNCHEINLLPRSSSTSYFANLFPSRLATEPPLISLSNRRKELPKDLNVCLSCKSGSVHSPQSTSSSCSSRAVSPHRLTAAGNCLPCPDEVHFHSDFEVPEFRPSGNISPSSLVKRAQSSPDVSPLPSPTLQKSFPYPRSPSKSPVPWHQTYEGSINQLNPCPLPLPPPSVAASPPQSYNPSPCRSPRATLEKTPTPPRRNQWQKGKLIGRGTYGSVYVGTNSAVMVIDMFDRDTGALCAIKEVDIIPDDPKSAECVKQLEQEIKVLRHLKHPNIVQYLGSETVGVLSARAMFPFLEVLGSIRRLLGGFQVDDHFNIYLEYVYPGSISKYLQEHCEDITESIVRNFTRHILSGLAFLHGTKTIHRDIKGANLLVDASGIVKLADFGMAKHLAGISYQLSLKGTPHWMAPEVIQAVMQKDGSPDLAFAVDIWSLGCTVIEMFTGKPPWGELQGPQAMFKVLNKSPPIPEALSAEGKDFLLSCFRRNPADRPTALALLEHPFVTGYSSDLNGTTSSPAPSFAMLMDKPQAPRKPAARRFDILPTLQGTRTMIETLSINKQVISNMPVSNHPLSILRSHGREVSYM</sequence>
<dbReference type="InterPro" id="IPR000719">
    <property type="entry name" value="Prot_kinase_dom"/>
</dbReference>
<dbReference type="PROSITE" id="PS00107">
    <property type="entry name" value="PROTEIN_KINASE_ATP"/>
    <property type="match status" value="1"/>
</dbReference>
<evidence type="ECO:0000256" key="9">
    <source>
        <dbReference type="PROSITE-ProRule" id="PRU10141"/>
    </source>
</evidence>
<keyword evidence="6 9" id="KW-0067">ATP-binding</keyword>
<reference evidence="12" key="1">
    <citation type="submission" date="2022-08" db="EMBL/GenBank/DDBJ databases">
        <authorList>
            <person name="Gutierrez-Valencia J."/>
        </authorList>
    </citation>
    <scope>NUCLEOTIDE SEQUENCE</scope>
</reference>
<evidence type="ECO:0000256" key="3">
    <source>
        <dbReference type="ARBA" id="ARBA00022679"/>
    </source>
</evidence>
<comment type="caution">
    <text evidence="12">The sequence shown here is derived from an EMBL/GenBank/DDBJ whole genome shotgun (WGS) entry which is preliminary data.</text>
</comment>
<keyword evidence="3" id="KW-0808">Transferase</keyword>
<gene>
    <name evidence="12" type="ORF">LITE_LOCUS36561</name>
</gene>
<dbReference type="GO" id="GO:0004709">
    <property type="term" value="F:MAP kinase kinase kinase activity"/>
    <property type="evidence" value="ECO:0007669"/>
    <property type="project" value="UniProtKB-EC"/>
</dbReference>
<comment type="catalytic activity">
    <reaction evidence="8">
        <text>L-seryl-[protein] + ATP = O-phospho-L-seryl-[protein] + ADP + H(+)</text>
        <dbReference type="Rhea" id="RHEA:17989"/>
        <dbReference type="Rhea" id="RHEA-COMP:9863"/>
        <dbReference type="Rhea" id="RHEA-COMP:11604"/>
        <dbReference type="ChEBI" id="CHEBI:15378"/>
        <dbReference type="ChEBI" id="CHEBI:29999"/>
        <dbReference type="ChEBI" id="CHEBI:30616"/>
        <dbReference type="ChEBI" id="CHEBI:83421"/>
        <dbReference type="ChEBI" id="CHEBI:456216"/>
        <dbReference type="EC" id="2.7.11.25"/>
    </reaction>
</comment>
<evidence type="ECO:0000313" key="13">
    <source>
        <dbReference type="Proteomes" id="UP001154282"/>
    </source>
</evidence>
<accession>A0AAV0P2Z2</accession>
<dbReference type="InterPro" id="IPR017441">
    <property type="entry name" value="Protein_kinase_ATP_BS"/>
</dbReference>
<dbReference type="Proteomes" id="UP001154282">
    <property type="component" value="Unassembled WGS sequence"/>
</dbReference>
<keyword evidence="13" id="KW-1185">Reference proteome</keyword>
<evidence type="ECO:0000256" key="5">
    <source>
        <dbReference type="ARBA" id="ARBA00022777"/>
    </source>
</evidence>
<keyword evidence="5" id="KW-0418">Kinase</keyword>
<comment type="catalytic activity">
    <reaction evidence="7">
        <text>L-threonyl-[protein] + ATP = O-phospho-L-threonyl-[protein] + ADP + H(+)</text>
        <dbReference type="Rhea" id="RHEA:46608"/>
        <dbReference type="Rhea" id="RHEA-COMP:11060"/>
        <dbReference type="Rhea" id="RHEA-COMP:11605"/>
        <dbReference type="ChEBI" id="CHEBI:15378"/>
        <dbReference type="ChEBI" id="CHEBI:30013"/>
        <dbReference type="ChEBI" id="CHEBI:30616"/>
        <dbReference type="ChEBI" id="CHEBI:61977"/>
        <dbReference type="ChEBI" id="CHEBI:456216"/>
        <dbReference type="EC" id="2.7.11.25"/>
    </reaction>
</comment>
<feature type="region of interest" description="Disordered" evidence="10">
    <location>
        <begin position="418"/>
        <end position="518"/>
    </location>
</feature>
<evidence type="ECO:0000313" key="12">
    <source>
        <dbReference type="EMBL" id="CAI0465325.1"/>
    </source>
</evidence>
<feature type="domain" description="Protein kinase" evidence="11">
    <location>
        <begin position="517"/>
        <end position="815"/>
    </location>
</feature>
<dbReference type="InterPro" id="IPR011009">
    <property type="entry name" value="Kinase-like_dom_sf"/>
</dbReference>
<keyword evidence="4 9" id="KW-0547">Nucleotide-binding</keyword>
<name>A0AAV0P2Z2_9ROSI</name>
<evidence type="ECO:0000256" key="8">
    <source>
        <dbReference type="ARBA" id="ARBA00048329"/>
    </source>
</evidence>
<feature type="compositionally biased region" description="Polar residues" evidence="10">
    <location>
        <begin position="220"/>
        <end position="229"/>
    </location>
</feature>
<dbReference type="Gene3D" id="3.30.200.20">
    <property type="entry name" value="Phosphorylase Kinase, domain 1"/>
    <property type="match status" value="1"/>
</dbReference>
<evidence type="ECO:0000256" key="1">
    <source>
        <dbReference type="ARBA" id="ARBA00006529"/>
    </source>
</evidence>
<dbReference type="EC" id="2.7.11.25" evidence="2"/>
<feature type="region of interest" description="Disordered" evidence="10">
    <location>
        <begin position="1"/>
        <end position="45"/>
    </location>
</feature>
<dbReference type="SUPFAM" id="SSF56112">
    <property type="entry name" value="Protein kinase-like (PK-like)"/>
    <property type="match status" value="1"/>
</dbReference>
<comment type="similarity">
    <text evidence="1">Belongs to the protein kinase superfamily. STE Ser/Thr protein kinase family. MAP kinase kinase kinase subfamily.</text>
</comment>
<feature type="region of interest" description="Disordered" evidence="10">
    <location>
        <begin position="104"/>
        <end position="318"/>
    </location>
</feature>
<dbReference type="GO" id="GO:0005524">
    <property type="term" value="F:ATP binding"/>
    <property type="evidence" value="ECO:0007669"/>
    <property type="project" value="UniProtKB-UniRule"/>
</dbReference>
<evidence type="ECO:0000256" key="2">
    <source>
        <dbReference type="ARBA" id="ARBA00012406"/>
    </source>
</evidence>
<feature type="binding site" evidence="9">
    <location>
        <position position="556"/>
    </location>
    <ligand>
        <name>ATP</name>
        <dbReference type="ChEBI" id="CHEBI:30616"/>
    </ligand>
</feature>
<dbReference type="AlphaFoldDB" id="A0AAV0P2Z2"/>
<evidence type="ECO:0000256" key="6">
    <source>
        <dbReference type="ARBA" id="ARBA00022840"/>
    </source>
</evidence>
<protein>
    <recommendedName>
        <fullName evidence="2">mitogen-activated protein kinase kinase kinase</fullName>
        <ecNumber evidence="2">2.7.11.25</ecNumber>
    </recommendedName>
</protein>
<evidence type="ECO:0000256" key="4">
    <source>
        <dbReference type="ARBA" id="ARBA00022741"/>
    </source>
</evidence>
<dbReference type="EMBL" id="CAMGYJ010000008">
    <property type="protein sequence ID" value="CAI0465325.1"/>
    <property type="molecule type" value="Genomic_DNA"/>
</dbReference>
<evidence type="ECO:0000256" key="10">
    <source>
        <dbReference type="SAM" id="MobiDB-lite"/>
    </source>
</evidence>
<evidence type="ECO:0000256" key="7">
    <source>
        <dbReference type="ARBA" id="ARBA00047559"/>
    </source>
</evidence>
<dbReference type="GO" id="GO:0005737">
    <property type="term" value="C:cytoplasm"/>
    <property type="evidence" value="ECO:0007669"/>
    <property type="project" value="TreeGrafter"/>
</dbReference>
<dbReference type="PANTHER" id="PTHR48016">
    <property type="entry name" value="MAP KINASE KINASE KINASE SSK2-RELATED-RELATED"/>
    <property type="match status" value="1"/>
</dbReference>
<dbReference type="Gene3D" id="1.10.510.10">
    <property type="entry name" value="Transferase(Phosphotransferase) domain 1"/>
    <property type="match status" value="1"/>
</dbReference>
<feature type="compositionally biased region" description="Basic residues" evidence="10">
    <location>
        <begin position="119"/>
        <end position="128"/>
    </location>
</feature>
<organism evidence="12 13">
    <name type="scientific">Linum tenue</name>
    <dbReference type="NCBI Taxonomy" id="586396"/>
    <lineage>
        <taxon>Eukaryota</taxon>
        <taxon>Viridiplantae</taxon>
        <taxon>Streptophyta</taxon>
        <taxon>Embryophyta</taxon>
        <taxon>Tracheophyta</taxon>
        <taxon>Spermatophyta</taxon>
        <taxon>Magnoliopsida</taxon>
        <taxon>eudicotyledons</taxon>
        <taxon>Gunneridae</taxon>
        <taxon>Pentapetalae</taxon>
        <taxon>rosids</taxon>
        <taxon>fabids</taxon>
        <taxon>Malpighiales</taxon>
        <taxon>Linaceae</taxon>
        <taxon>Linum</taxon>
    </lineage>
</organism>
<dbReference type="InterPro" id="IPR050538">
    <property type="entry name" value="MAP_kinase_kinase_kinase"/>
</dbReference>
<feature type="compositionally biased region" description="Low complexity" evidence="10">
    <location>
        <begin position="288"/>
        <end position="301"/>
    </location>
</feature>
<proteinExistence type="inferred from homology"/>
<dbReference type="PROSITE" id="PS50011">
    <property type="entry name" value="PROTEIN_KINASE_DOM"/>
    <property type="match status" value="1"/>
</dbReference>
<dbReference type="SMART" id="SM00220">
    <property type="entry name" value="S_TKc"/>
    <property type="match status" value="1"/>
</dbReference>
<feature type="compositionally biased region" description="Polar residues" evidence="10">
    <location>
        <begin position="420"/>
        <end position="436"/>
    </location>
</feature>
<dbReference type="PANTHER" id="PTHR48016:SF12">
    <property type="entry name" value="PROTEIN KINASE DOMAIN-CONTAINING PROTEIN"/>
    <property type="match status" value="1"/>
</dbReference>
<evidence type="ECO:0000259" key="11">
    <source>
        <dbReference type="PROSITE" id="PS50011"/>
    </source>
</evidence>